<reference evidence="1 2" key="1">
    <citation type="submission" date="2018-05" db="EMBL/GenBank/DDBJ databases">
        <title>The Hungate 1000. A catalogue of reference genomes from the rumen microbiome.</title>
        <authorList>
            <person name="Kelly W."/>
        </authorList>
    </citation>
    <scope>NUCLEOTIDE SEQUENCE [LARGE SCALE GENOMIC DNA]</scope>
    <source>
        <strain evidence="1 2">SAb67</strain>
    </source>
</reference>
<name>A0A315Y2W0_RUMFL</name>
<comment type="caution">
    <text evidence="1">The sequence shown here is derived from an EMBL/GenBank/DDBJ whole genome shotgun (WGS) entry which is preliminary data.</text>
</comment>
<dbReference type="Pfam" id="PF05402">
    <property type="entry name" value="PqqD"/>
    <property type="match status" value="1"/>
</dbReference>
<dbReference type="OrthoDB" id="2057119at2"/>
<dbReference type="InterPro" id="IPR041881">
    <property type="entry name" value="PqqD_sf"/>
</dbReference>
<protein>
    <submittedName>
        <fullName evidence="1">Coenzyme PQQ synthesis protein D (PqqD)</fullName>
    </submittedName>
</protein>
<dbReference type="Gene3D" id="1.10.10.1150">
    <property type="entry name" value="Coenzyme PQQ synthesis protein D (PqqD)"/>
    <property type="match status" value="1"/>
</dbReference>
<organism evidence="1 2">
    <name type="scientific">Ruminococcus flavefaciens</name>
    <dbReference type="NCBI Taxonomy" id="1265"/>
    <lineage>
        <taxon>Bacteria</taxon>
        <taxon>Bacillati</taxon>
        <taxon>Bacillota</taxon>
        <taxon>Clostridia</taxon>
        <taxon>Eubacteriales</taxon>
        <taxon>Oscillospiraceae</taxon>
        <taxon>Ruminococcus</taxon>
    </lineage>
</organism>
<proteinExistence type="predicted"/>
<dbReference type="EMBL" id="QGDI01000002">
    <property type="protein sequence ID" value="PWJ14771.1"/>
    <property type="molecule type" value="Genomic_DNA"/>
</dbReference>
<dbReference type="AlphaFoldDB" id="A0A315Y2W0"/>
<dbReference type="RefSeq" id="WP_109725629.1">
    <property type="nucleotide sequence ID" value="NZ_CACVSX010000015.1"/>
</dbReference>
<sequence length="86" mass="9366">MKLDSRFLTHVSKGEHITVSTSGTNWNGLIRSNPTAAFIIECLKTDTTESAIVDKLLEKYDVERSVAESDTAAIIAKLRSIGAVND</sequence>
<evidence type="ECO:0000313" key="2">
    <source>
        <dbReference type="Proteomes" id="UP000245720"/>
    </source>
</evidence>
<dbReference type="Proteomes" id="UP000245720">
    <property type="component" value="Unassembled WGS sequence"/>
</dbReference>
<evidence type="ECO:0000313" key="1">
    <source>
        <dbReference type="EMBL" id="PWJ14771.1"/>
    </source>
</evidence>
<accession>A0A315Y2W0</accession>
<dbReference type="InterPro" id="IPR008792">
    <property type="entry name" value="PQQD"/>
</dbReference>
<gene>
    <name evidence="1" type="ORF">IE37_00757</name>
</gene>